<feature type="transmembrane region" description="Helical" evidence="1">
    <location>
        <begin position="116"/>
        <end position="135"/>
    </location>
</feature>
<gene>
    <name evidence="2" type="ordered locus">CA2559_11428</name>
</gene>
<dbReference type="RefSeq" id="WP_013188025.1">
    <property type="nucleotide sequence ID" value="NC_014230.1"/>
</dbReference>
<feature type="transmembrane region" description="Helical" evidence="1">
    <location>
        <begin position="52"/>
        <end position="72"/>
    </location>
</feature>
<evidence type="ECO:0000256" key="1">
    <source>
        <dbReference type="SAM" id="Phobius"/>
    </source>
</evidence>
<dbReference type="STRING" id="216432.CA2559_11428"/>
<dbReference type="OrthoDB" id="673991at2"/>
<proteinExistence type="predicted"/>
<dbReference type="GeneID" id="89454011"/>
<keyword evidence="3" id="KW-1185">Reference proteome</keyword>
<evidence type="ECO:0000313" key="3">
    <source>
        <dbReference type="Proteomes" id="UP000002297"/>
    </source>
</evidence>
<accession>A3UA08</accession>
<feature type="transmembrane region" description="Helical" evidence="1">
    <location>
        <begin position="5"/>
        <end position="24"/>
    </location>
</feature>
<organism evidence="2 3">
    <name type="scientific">Croceibacter atlanticus (strain ATCC BAA-628 / JCM 21780 / CIP 108009 / IAM 15332 / KCTC 12090 / HTCC2559)</name>
    <dbReference type="NCBI Taxonomy" id="216432"/>
    <lineage>
        <taxon>Bacteria</taxon>
        <taxon>Pseudomonadati</taxon>
        <taxon>Bacteroidota</taxon>
        <taxon>Flavobacteriia</taxon>
        <taxon>Flavobacteriales</taxon>
        <taxon>Flavobacteriaceae</taxon>
        <taxon>Croceibacter</taxon>
    </lineage>
</organism>
<feature type="transmembrane region" description="Helical" evidence="1">
    <location>
        <begin position="79"/>
        <end position="101"/>
    </location>
</feature>
<dbReference type="KEGG" id="cat:CA2559_11428"/>
<dbReference type="HOGENOM" id="CLU_142257_0_0_10"/>
<sequence length="138" mass="16072">MTIDVILNIILISTITMTAFSYLMTRLLKENLVEPYWLNVILFNKKLLLRPLGWLVHFITGIGFFYLLYLLNSIFNFGLLLNGLAIGIIEGCLGVFMWYIAFKFIEKPDNLKLRLYYYNLIGAHIVFSYTGLICLNQF</sequence>
<dbReference type="AlphaFoldDB" id="A3UA08"/>
<protein>
    <submittedName>
        <fullName evidence="2">Uncharacterized protein</fullName>
    </submittedName>
</protein>
<keyword evidence="1" id="KW-1133">Transmembrane helix</keyword>
<keyword evidence="1" id="KW-0812">Transmembrane</keyword>
<evidence type="ECO:0000313" key="2">
    <source>
        <dbReference type="EMBL" id="EAP86644.1"/>
    </source>
</evidence>
<dbReference type="Proteomes" id="UP000002297">
    <property type="component" value="Chromosome"/>
</dbReference>
<dbReference type="EMBL" id="CP002046">
    <property type="protein sequence ID" value="EAP86644.1"/>
    <property type="molecule type" value="Genomic_DNA"/>
</dbReference>
<keyword evidence="1" id="KW-0472">Membrane</keyword>
<name>A3UA08_CROAH</name>
<reference evidence="2 3" key="1">
    <citation type="journal article" date="2010" name="J. Bacteriol.">
        <title>The complete genome sequence of Croceibacter atlanticus HTCC2559T.</title>
        <authorList>
            <person name="Oh H.M."/>
            <person name="Kang I."/>
            <person name="Ferriera S."/>
            <person name="Giovannoni S.J."/>
            <person name="Cho J.C."/>
        </authorList>
    </citation>
    <scope>NUCLEOTIDE SEQUENCE [LARGE SCALE GENOMIC DNA]</scope>
    <source>
        <strain evidence="3">ATCC BAA-628 / HTCC2559 / KCTC 12090</strain>
    </source>
</reference>